<protein>
    <submittedName>
        <fullName evidence="6">ABC transporter permease</fullName>
    </submittedName>
    <submittedName>
        <fullName evidence="7">Branched-chain amino acid transport system substrate-binding protein</fullName>
    </submittedName>
</protein>
<dbReference type="Proteomes" id="UP000190130">
    <property type="component" value="Unassembled WGS sequence"/>
</dbReference>
<dbReference type="STRING" id="53254.SAMN05660750_03034"/>
<dbReference type="Gene3D" id="3.40.50.2300">
    <property type="match status" value="2"/>
</dbReference>
<dbReference type="Proteomes" id="UP000051562">
    <property type="component" value="Unassembled WGS sequence"/>
</dbReference>
<evidence type="ECO:0000313" key="8">
    <source>
        <dbReference type="Proteomes" id="UP000051562"/>
    </source>
</evidence>
<organism evidence="6 8">
    <name type="scientific">Bosea thiooxidans</name>
    <dbReference type="NCBI Taxonomy" id="53254"/>
    <lineage>
        <taxon>Bacteria</taxon>
        <taxon>Pseudomonadati</taxon>
        <taxon>Pseudomonadota</taxon>
        <taxon>Alphaproteobacteria</taxon>
        <taxon>Hyphomicrobiales</taxon>
        <taxon>Boseaceae</taxon>
        <taxon>Bosea</taxon>
    </lineage>
</organism>
<dbReference type="InterPro" id="IPR051010">
    <property type="entry name" value="BCAA_transport"/>
</dbReference>
<proteinExistence type="inferred from homology"/>
<evidence type="ECO:0000313" key="9">
    <source>
        <dbReference type="Proteomes" id="UP000190130"/>
    </source>
</evidence>
<dbReference type="OrthoDB" id="5794591at2"/>
<dbReference type="GO" id="GO:0006865">
    <property type="term" value="P:amino acid transport"/>
    <property type="evidence" value="ECO:0007669"/>
    <property type="project" value="UniProtKB-KW"/>
</dbReference>
<keyword evidence="3" id="KW-0029">Amino-acid transport</keyword>
<evidence type="ECO:0000256" key="1">
    <source>
        <dbReference type="ARBA" id="ARBA00010062"/>
    </source>
</evidence>
<name>A0A0Q3KFB8_9HYPH</name>
<dbReference type="PANTHER" id="PTHR30483">
    <property type="entry name" value="LEUCINE-SPECIFIC-BINDING PROTEIN"/>
    <property type="match status" value="1"/>
</dbReference>
<evidence type="ECO:0000313" key="6">
    <source>
        <dbReference type="EMBL" id="KQK28499.1"/>
    </source>
</evidence>
<dbReference type="RefSeq" id="WP_055730197.1">
    <property type="nucleotide sequence ID" value="NZ_FUYX01000008.1"/>
</dbReference>
<evidence type="ECO:0000313" key="7">
    <source>
        <dbReference type="EMBL" id="SKB92871.1"/>
    </source>
</evidence>
<feature type="signal peptide" evidence="4">
    <location>
        <begin position="1"/>
        <end position="22"/>
    </location>
</feature>
<feature type="chain" id="PRO_5014520425" evidence="4">
    <location>
        <begin position="23"/>
        <end position="399"/>
    </location>
</feature>
<reference evidence="6 8" key="1">
    <citation type="submission" date="2015-10" db="EMBL/GenBank/DDBJ databases">
        <title>Draft genome of Bosea thiooxidans.</title>
        <authorList>
            <person name="Wang X."/>
        </authorList>
    </citation>
    <scope>NUCLEOTIDE SEQUENCE [LARGE SCALE GENOMIC DNA]</scope>
    <source>
        <strain evidence="6 8">CGMCC 9174</strain>
    </source>
</reference>
<sequence>MTRWGAMLFASTLALMPAAARAQDAVKIGILNDQSGNYAEFGGLGSVEAAKLAIEDFGGSVLGKPIEIVAADHQNKPDIAAGLARRWYDVDGVTAIADLTNSAVALAVAGIAKEKQKVALYNGPATTRLFNEDCTATGFMWTFDTATSAKGTALSILREGGDSWYIIAADYAFGHQLTADIERIVAANGGKTLGTVRAPLSTPDFSSFLLQAQASKAKIVAFANAGTDTINSIKQAGEFGLVDGGQKLAAMVVVLSDVHGLGLDKAKGLITTTAYYHDADKPSRAFADRYMARTKKMPGMIQASVYSSVLHYLKAVKAAGTAAGPAVAAKMKETPVDDFYAPGAKIREDGRLMNDMLLVEVKAPADSKAPWDYFKVVRKIPAAEIIAPLSESKCSLVKK</sequence>
<evidence type="ECO:0000256" key="2">
    <source>
        <dbReference type="ARBA" id="ARBA00022729"/>
    </source>
</evidence>
<evidence type="ECO:0000259" key="5">
    <source>
        <dbReference type="Pfam" id="PF13458"/>
    </source>
</evidence>
<feature type="domain" description="Leucine-binding protein" evidence="5">
    <location>
        <begin position="26"/>
        <end position="362"/>
    </location>
</feature>
<evidence type="ECO:0000256" key="4">
    <source>
        <dbReference type="SAM" id="SignalP"/>
    </source>
</evidence>
<accession>A0A0Q3KFB8</accession>
<dbReference type="InterPro" id="IPR028082">
    <property type="entry name" value="Peripla_BP_I"/>
</dbReference>
<gene>
    <name evidence="6" type="ORF">ARD30_21595</name>
    <name evidence="7" type="ORF">SAMN05660750_03034</name>
</gene>
<dbReference type="InterPro" id="IPR028081">
    <property type="entry name" value="Leu-bd"/>
</dbReference>
<keyword evidence="2 4" id="KW-0732">Signal</keyword>
<evidence type="ECO:0000256" key="3">
    <source>
        <dbReference type="ARBA" id="ARBA00022970"/>
    </source>
</evidence>
<dbReference type="EMBL" id="FUYX01000008">
    <property type="protein sequence ID" value="SKB92871.1"/>
    <property type="molecule type" value="Genomic_DNA"/>
</dbReference>
<dbReference type="CDD" id="cd06327">
    <property type="entry name" value="PBP1_SBP-like"/>
    <property type="match status" value="1"/>
</dbReference>
<dbReference type="Pfam" id="PF13458">
    <property type="entry name" value="Peripla_BP_6"/>
    <property type="match status" value="1"/>
</dbReference>
<dbReference type="AlphaFoldDB" id="A0A0Q3KFB8"/>
<dbReference type="EMBL" id="LMAR01000069">
    <property type="protein sequence ID" value="KQK28499.1"/>
    <property type="molecule type" value="Genomic_DNA"/>
</dbReference>
<dbReference type="PANTHER" id="PTHR30483:SF6">
    <property type="entry name" value="PERIPLASMIC BINDING PROTEIN OF ABC TRANSPORTER FOR NATURAL AMINO ACIDS"/>
    <property type="match status" value="1"/>
</dbReference>
<comment type="similarity">
    <text evidence="1">Belongs to the leucine-binding protein family.</text>
</comment>
<keyword evidence="8" id="KW-1185">Reference proteome</keyword>
<dbReference type="SUPFAM" id="SSF53822">
    <property type="entry name" value="Periplasmic binding protein-like I"/>
    <property type="match status" value="1"/>
</dbReference>
<reference evidence="7 9" key="2">
    <citation type="submission" date="2017-02" db="EMBL/GenBank/DDBJ databases">
        <authorList>
            <person name="Peterson S.W."/>
        </authorList>
    </citation>
    <scope>NUCLEOTIDE SEQUENCE [LARGE SCALE GENOMIC DNA]</scope>
    <source>
        <strain evidence="7 9">DSM 9653</strain>
    </source>
</reference>
<keyword evidence="3" id="KW-0813">Transport</keyword>